<dbReference type="GeneID" id="27898364"/>
<gene>
    <name evidence="2" type="ORF">SEPMUDRAFT_116079</name>
</gene>
<reference evidence="2 3" key="1">
    <citation type="journal article" date="2012" name="PLoS Pathog.">
        <title>Diverse lifestyles and strategies of plant pathogenesis encoded in the genomes of eighteen Dothideomycetes fungi.</title>
        <authorList>
            <person name="Ohm R.A."/>
            <person name="Feau N."/>
            <person name="Henrissat B."/>
            <person name="Schoch C.L."/>
            <person name="Horwitz B.A."/>
            <person name="Barry K.W."/>
            <person name="Condon B.J."/>
            <person name="Copeland A.C."/>
            <person name="Dhillon B."/>
            <person name="Glaser F."/>
            <person name="Hesse C.N."/>
            <person name="Kosti I."/>
            <person name="LaButti K."/>
            <person name="Lindquist E.A."/>
            <person name="Lucas S."/>
            <person name="Salamov A.A."/>
            <person name="Bradshaw R.E."/>
            <person name="Ciuffetti L."/>
            <person name="Hamelin R.C."/>
            <person name="Kema G.H.J."/>
            <person name="Lawrence C."/>
            <person name="Scott J.A."/>
            <person name="Spatafora J.W."/>
            <person name="Turgeon B.G."/>
            <person name="de Wit P.J.G.M."/>
            <person name="Zhong S."/>
            <person name="Goodwin S.B."/>
            <person name="Grigoriev I.V."/>
        </authorList>
    </citation>
    <scope>NUCLEOTIDE SEQUENCE [LARGE SCALE GENOMIC DNA]</scope>
    <source>
        <strain evidence="2 3">SO2202</strain>
    </source>
</reference>
<sequence>MSASEKLRSLSGGWEIGEKEEEAEVEDVSTGSFSRFSVGDGLGNQECWSSRACKVVSYLSSRLGFPELDEDEVQRREMFSARLKAFEIDVSKGIWSHAGFVIALDLLSSEHFMIATRTDFSRVC</sequence>
<feature type="region of interest" description="Disordered" evidence="1">
    <location>
        <begin position="1"/>
        <end position="30"/>
    </location>
</feature>
<keyword evidence="3" id="KW-1185">Reference proteome</keyword>
<dbReference type="AlphaFoldDB" id="M3C3H5"/>
<evidence type="ECO:0000313" key="3">
    <source>
        <dbReference type="Proteomes" id="UP000016931"/>
    </source>
</evidence>
<accession>M3C3H5</accession>
<dbReference type="EMBL" id="KB456262">
    <property type="protein sequence ID" value="EMF14821.1"/>
    <property type="molecule type" value="Genomic_DNA"/>
</dbReference>
<organism evidence="2 3">
    <name type="scientific">Sphaerulina musiva (strain SO2202)</name>
    <name type="common">Poplar stem canker fungus</name>
    <name type="synonym">Septoria musiva</name>
    <dbReference type="NCBI Taxonomy" id="692275"/>
    <lineage>
        <taxon>Eukaryota</taxon>
        <taxon>Fungi</taxon>
        <taxon>Dikarya</taxon>
        <taxon>Ascomycota</taxon>
        <taxon>Pezizomycotina</taxon>
        <taxon>Dothideomycetes</taxon>
        <taxon>Dothideomycetidae</taxon>
        <taxon>Mycosphaerellales</taxon>
        <taxon>Mycosphaerellaceae</taxon>
        <taxon>Sphaerulina</taxon>
    </lineage>
</organism>
<dbReference type="Proteomes" id="UP000016931">
    <property type="component" value="Unassembled WGS sequence"/>
</dbReference>
<evidence type="ECO:0000256" key="1">
    <source>
        <dbReference type="SAM" id="MobiDB-lite"/>
    </source>
</evidence>
<dbReference type="RefSeq" id="XP_016762942.1">
    <property type="nucleotide sequence ID" value="XM_016901227.1"/>
</dbReference>
<dbReference type="HOGENOM" id="CLU_2005350_0_0_1"/>
<evidence type="ECO:0000313" key="2">
    <source>
        <dbReference type="EMBL" id="EMF14821.1"/>
    </source>
</evidence>
<feature type="compositionally biased region" description="Acidic residues" evidence="1">
    <location>
        <begin position="18"/>
        <end position="27"/>
    </location>
</feature>
<protein>
    <submittedName>
        <fullName evidence="2">Uncharacterized protein</fullName>
    </submittedName>
</protein>
<proteinExistence type="predicted"/>
<name>M3C3H5_SPHMS</name>